<dbReference type="Proteomes" id="UP000324800">
    <property type="component" value="Unassembled WGS sequence"/>
</dbReference>
<proteinExistence type="predicted"/>
<protein>
    <recommendedName>
        <fullName evidence="2">Arf-GAP domain-containing protein</fullName>
    </recommendedName>
</protein>
<feature type="compositionally biased region" description="Polar residues" evidence="1">
    <location>
        <begin position="121"/>
        <end position="135"/>
    </location>
</feature>
<dbReference type="InterPro" id="IPR001164">
    <property type="entry name" value="ArfGAP_dom"/>
</dbReference>
<dbReference type="GO" id="GO:0005096">
    <property type="term" value="F:GTPase activator activity"/>
    <property type="evidence" value="ECO:0007669"/>
    <property type="project" value="InterPro"/>
</dbReference>
<feature type="domain" description="Arf-GAP" evidence="2">
    <location>
        <begin position="3"/>
        <end position="37"/>
    </location>
</feature>
<dbReference type="InterPro" id="IPR038508">
    <property type="entry name" value="ArfGAP_dom_sf"/>
</dbReference>
<gene>
    <name evidence="3" type="ORF">EZS28_007952</name>
</gene>
<dbReference type="SUPFAM" id="SSF57863">
    <property type="entry name" value="ArfGap/RecO-like zinc finger"/>
    <property type="match status" value="1"/>
</dbReference>
<name>A0A5J4WNM3_9EUKA</name>
<accession>A0A5J4WNM3</accession>
<evidence type="ECO:0000256" key="1">
    <source>
        <dbReference type="SAM" id="MobiDB-lite"/>
    </source>
</evidence>
<evidence type="ECO:0000259" key="2">
    <source>
        <dbReference type="Pfam" id="PF01412"/>
    </source>
</evidence>
<dbReference type="InterPro" id="IPR037278">
    <property type="entry name" value="ARFGAP/RecO"/>
</dbReference>
<evidence type="ECO:0000313" key="4">
    <source>
        <dbReference type="Proteomes" id="UP000324800"/>
    </source>
</evidence>
<evidence type="ECO:0000313" key="3">
    <source>
        <dbReference type="EMBL" id="KAA6396521.1"/>
    </source>
</evidence>
<feature type="compositionally biased region" description="Low complexity" evidence="1">
    <location>
        <begin position="136"/>
        <end position="152"/>
    </location>
</feature>
<reference evidence="3 4" key="1">
    <citation type="submission" date="2019-03" db="EMBL/GenBank/DDBJ databases">
        <title>Single cell metagenomics reveals metabolic interactions within the superorganism composed of flagellate Streblomastix strix and complex community of Bacteroidetes bacteria on its surface.</title>
        <authorList>
            <person name="Treitli S.C."/>
            <person name="Kolisko M."/>
            <person name="Husnik F."/>
            <person name="Keeling P."/>
            <person name="Hampl V."/>
        </authorList>
    </citation>
    <scope>NUCLEOTIDE SEQUENCE [LARGE SCALE GENOMIC DNA]</scope>
    <source>
        <strain evidence="3">ST1C</strain>
    </source>
</reference>
<dbReference type="EMBL" id="SNRW01001405">
    <property type="protein sequence ID" value="KAA6396521.1"/>
    <property type="molecule type" value="Genomic_DNA"/>
</dbReference>
<organism evidence="3 4">
    <name type="scientific">Streblomastix strix</name>
    <dbReference type="NCBI Taxonomy" id="222440"/>
    <lineage>
        <taxon>Eukaryota</taxon>
        <taxon>Metamonada</taxon>
        <taxon>Preaxostyla</taxon>
        <taxon>Oxymonadida</taxon>
        <taxon>Streblomastigidae</taxon>
        <taxon>Streblomastix</taxon>
    </lineage>
</organism>
<dbReference type="Gene3D" id="1.10.220.150">
    <property type="entry name" value="Arf GTPase activating protein"/>
    <property type="match status" value="1"/>
</dbReference>
<comment type="caution">
    <text evidence="3">The sequence shown here is derived from an EMBL/GenBank/DDBJ whole genome shotgun (WGS) entry which is preliminary data.</text>
</comment>
<dbReference type="AlphaFoldDB" id="A0A5J4WNM3"/>
<sequence length="644" mass="68986">MSGWISATYGIILCIKCSGEHRGIGVSTSFVSINSDYSSNQAIIASQVPVYRLVIFGKKSDSATGLTIKSTMLNGTGVPVTPYEPITITGLQPNQPYISGCARIDDNGMLMPYTVTTSLVDDSQQQGNSPVKSCTSQKGNSSQYGNNNQQISDSSDGGSRNVLGPTTAPIVTCYPLPVVSLLSQFATSAWRCGQLIAKANRFRFMRRVSIGDQPDLARLECIGPDGRNTQVAAYLVKNALTSARIVYRYAVIAVPSNTPSSTSTSLFFSSSIGQSSETSVSSIRHKLDFELCSTLPKGSVAGAGECGAVIGMFDGRRAIRGSISGSGMQTTNGSGAGGLEETEAELLSGAGMSVGASIDELLAGKQYGKGSSGFQFNKWKGGFSAGFIQQLIPDVENGQKDGFAILDEDYLLDIEPIVGGEDDQDEQNFEFSASAFSGGYSIQVASSLNSNCSTLYPNSSPFQLLLQSFQAFCVAIEASLLISNYSQTLRFCQQMLTTLTGSGLFSQQGRTHPAAVRSVVVMVEALKMIPLPKLIGFITKTSSNQKQQYEQQNSIISPISSYPDRIPSPQSNTSQSPLYATPQLLAKQQQLQPQPNAQSIKATLKAEYWFQAQPMIAACLSELVQCDQFPQISRNYAAQQIKDR</sequence>
<feature type="region of interest" description="Disordered" evidence="1">
    <location>
        <begin position="121"/>
        <end position="162"/>
    </location>
</feature>
<dbReference type="Pfam" id="PF01412">
    <property type="entry name" value="ArfGap"/>
    <property type="match status" value="1"/>
</dbReference>